<dbReference type="Proteomes" id="UP001434737">
    <property type="component" value="Chromosome"/>
</dbReference>
<proteinExistence type="predicted"/>
<dbReference type="EMBL" id="CP145316">
    <property type="protein sequence ID" value="XAM17451.1"/>
    <property type="molecule type" value="Genomic_DNA"/>
</dbReference>
<reference evidence="1 2" key="1">
    <citation type="submission" date="2024-02" db="EMBL/GenBank/DDBJ databases">
        <title>Genome and pathogenicity analysis of Helicobacter mastomyrinus isolated from mice.</title>
        <authorList>
            <person name="Zhu L."/>
        </authorList>
    </citation>
    <scope>NUCLEOTIDE SEQUENCE [LARGE SCALE GENOMIC DNA]</scope>
    <source>
        <strain evidence="1 2">Hm-17</strain>
    </source>
</reference>
<evidence type="ECO:0008006" key="3">
    <source>
        <dbReference type="Google" id="ProtNLM"/>
    </source>
</evidence>
<sequence length="355" mass="40713">MMKIDDISRKALQKLESSKKPPTPLAYFETFYEIAKREGGEQIEELNWQKYWLNKFDFDKNAQEQLKAARNPNEFIDMLASILKETKETYSIEHTHQLKTLIRKLLGIIADVFSIGAKNRFDFLFRSNGLNYINSTKRLIEGWTQFRESKVHIDVLKKIIGIVVFTLRKPNSQGTISKEALELSSMLMMHPQALIELRILERIEKILGIKKIAQNTPIVTEEQIHNSCLALLKVNNVSFLSQGVNIDTKQALSKAMEILKKKCLLAIQNASLAGYYNSGFVLICKDMDTQNVLKEIEPIIQQLEKQKFSYQGVLFALELELNMFNGSEFDTLEELNQKLLSLLDDTLSPSFVAKS</sequence>
<organism evidence="1 2">
    <name type="scientific">Helicobacter mastomyrinus</name>
    <dbReference type="NCBI Taxonomy" id="287948"/>
    <lineage>
        <taxon>Bacteria</taxon>
        <taxon>Pseudomonadati</taxon>
        <taxon>Campylobacterota</taxon>
        <taxon>Epsilonproteobacteria</taxon>
        <taxon>Campylobacterales</taxon>
        <taxon>Helicobacteraceae</taxon>
        <taxon>Helicobacter</taxon>
    </lineage>
</organism>
<evidence type="ECO:0000313" key="2">
    <source>
        <dbReference type="Proteomes" id="UP001434737"/>
    </source>
</evidence>
<protein>
    <recommendedName>
        <fullName evidence="3">GGDEF domain-containing protein</fullName>
    </recommendedName>
</protein>
<dbReference type="RefSeq" id="WP_295701768.1">
    <property type="nucleotide sequence ID" value="NZ_CP145316.1"/>
</dbReference>
<keyword evidence="2" id="KW-1185">Reference proteome</keyword>
<gene>
    <name evidence="1" type="ORF">V3I05_07110</name>
</gene>
<name>A0ABZ3F5V3_9HELI</name>
<accession>A0ABZ3F5V3</accession>
<evidence type="ECO:0000313" key="1">
    <source>
        <dbReference type="EMBL" id="XAM17451.1"/>
    </source>
</evidence>